<sequence>MTVDRGLRLMENQRCWARSEDRRLGMVWIRDHANHRLDDDRSGSTVDLGCLGLLSYWRTRNRRNNVAMPAIVGRVPLLGAFRFFTGRGIPNARMPIRFAGHRNLVALPVDLVKHVAPAGITGSQNIGVGGTAVKQNDSRVRYKLGVHDWTWWRHLLVVQMVEDAGGHYSTSKNLF</sequence>
<dbReference type="EMBL" id="HBUE01023247">
    <property type="protein sequence ID" value="CAG6453525.1"/>
    <property type="molecule type" value="Transcribed_RNA"/>
</dbReference>
<organism evidence="1">
    <name type="scientific">Culex pipiens</name>
    <name type="common">House mosquito</name>
    <dbReference type="NCBI Taxonomy" id="7175"/>
    <lineage>
        <taxon>Eukaryota</taxon>
        <taxon>Metazoa</taxon>
        <taxon>Ecdysozoa</taxon>
        <taxon>Arthropoda</taxon>
        <taxon>Hexapoda</taxon>
        <taxon>Insecta</taxon>
        <taxon>Pterygota</taxon>
        <taxon>Neoptera</taxon>
        <taxon>Endopterygota</taxon>
        <taxon>Diptera</taxon>
        <taxon>Nematocera</taxon>
        <taxon>Culicoidea</taxon>
        <taxon>Culicidae</taxon>
        <taxon>Culicinae</taxon>
        <taxon>Culicini</taxon>
        <taxon>Culex</taxon>
        <taxon>Culex</taxon>
    </lineage>
</organism>
<accession>A0A8D8NCF5</accession>
<protein>
    <submittedName>
        <fullName evidence="1">(northern house mosquito) hypothetical protein</fullName>
    </submittedName>
</protein>
<dbReference type="EMBL" id="HBUE01023246">
    <property type="protein sequence ID" value="CAG6453524.1"/>
    <property type="molecule type" value="Transcribed_RNA"/>
</dbReference>
<dbReference type="EMBL" id="HBUE01262495">
    <property type="protein sequence ID" value="CAG6559777.1"/>
    <property type="molecule type" value="Transcribed_RNA"/>
</dbReference>
<dbReference type="EMBL" id="HBUE01157378">
    <property type="protein sequence ID" value="CAG6508420.1"/>
    <property type="molecule type" value="Transcribed_RNA"/>
</dbReference>
<reference evidence="1" key="1">
    <citation type="submission" date="2021-05" db="EMBL/GenBank/DDBJ databases">
        <authorList>
            <person name="Alioto T."/>
            <person name="Alioto T."/>
            <person name="Gomez Garrido J."/>
        </authorList>
    </citation>
    <scope>NUCLEOTIDE SEQUENCE</scope>
</reference>
<dbReference type="AlphaFoldDB" id="A0A8D8NCF5"/>
<evidence type="ECO:0000313" key="1">
    <source>
        <dbReference type="EMBL" id="CAG6559778.1"/>
    </source>
</evidence>
<dbReference type="EMBL" id="HBUE01157379">
    <property type="protein sequence ID" value="CAG6508421.1"/>
    <property type="molecule type" value="Transcribed_RNA"/>
</dbReference>
<dbReference type="EMBL" id="HBUE01262496">
    <property type="protein sequence ID" value="CAG6559778.1"/>
    <property type="molecule type" value="Transcribed_RNA"/>
</dbReference>
<proteinExistence type="predicted"/>
<name>A0A8D8NCF5_CULPI</name>